<dbReference type="Gene3D" id="1.10.510.10">
    <property type="entry name" value="Transferase(Phosphotransferase) domain 1"/>
    <property type="match status" value="1"/>
</dbReference>
<dbReference type="KEGG" id="trg:TRUGW13939_05295"/>
<protein>
    <recommendedName>
        <fullName evidence="1">Protein kinase domain-containing protein</fullName>
    </recommendedName>
</protein>
<dbReference type="GO" id="GO:0004672">
    <property type="term" value="F:protein kinase activity"/>
    <property type="evidence" value="ECO:0007669"/>
    <property type="project" value="InterPro"/>
</dbReference>
<feature type="domain" description="Protein kinase" evidence="1">
    <location>
        <begin position="153"/>
        <end position="393"/>
    </location>
</feature>
<dbReference type="PROSITE" id="PS50011">
    <property type="entry name" value="PROTEIN_KINASE_DOM"/>
    <property type="match status" value="1"/>
</dbReference>
<name>A0A7H8QVV3_TALRU</name>
<dbReference type="EMBL" id="CP055900">
    <property type="protein sequence ID" value="QKX58174.1"/>
    <property type="molecule type" value="Genomic_DNA"/>
</dbReference>
<evidence type="ECO:0000313" key="2">
    <source>
        <dbReference type="EMBL" id="QKX58174.1"/>
    </source>
</evidence>
<dbReference type="RefSeq" id="XP_035344352.1">
    <property type="nucleotide sequence ID" value="XM_035488459.1"/>
</dbReference>
<dbReference type="OrthoDB" id="4062651at2759"/>
<dbReference type="Proteomes" id="UP000509510">
    <property type="component" value="Chromosome III"/>
</dbReference>
<dbReference type="InterPro" id="IPR000719">
    <property type="entry name" value="Prot_kinase_dom"/>
</dbReference>
<organism evidence="2 3">
    <name type="scientific">Talaromyces rugulosus</name>
    <name type="common">Penicillium rugulosum</name>
    <dbReference type="NCBI Taxonomy" id="121627"/>
    <lineage>
        <taxon>Eukaryota</taxon>
        <taxon>Fungi</taxon>
        <taxon>Dikarya</taxon>
        <taxon>Ascomycota</taxon>
        <taxon>Pezizomycotina</taxon>
        <taxon>Eurotiomycetes</taxon>
        <taxon>Eurotiomycetidae</taxon>
        <taxon>Eurotiales</taxon>
        <taxon>Trichocomaceae</taxon>
        <taxon>Talaromyces</taxon>
        <taxon>Talaromyces sect. Islandici</taxon>
    </lineage>
</organism>
<dbReference type="AlphaFoldDB" id="A0A7H8QVV3"/>
<dbReference type="GO" id="GO:0005524">
    <property type="term" value="F:ATP binding"/>
    <property type="evidence" value="ECO:0007669"/>
    <property type="project" value="InterPro"/>
</dbReference>
<evidence type="ECO:0000313" key="3">
    <source>
        <dbReference type="Proteomes" id="UP000509510"/>
    </source>
</evidence>
<accession>A0A7H8QVV3</accession>
<dbReference type="InterPro" id="IPR011009">
    <property type="entry name" value="Kinase-like_dom_sf"/>
</dbReference>
<proteinExistence type="predicted"/>
<keyword evidence="3" id="KW-1185">Reference proteome</keyword>
<sequence length="393" mass="44482">MALGSPAAQPTTSDSSNTDSISDYEIVNFQCGVTTNAELTILCYGKRFHIQISAESLHGNLQLEKEYLKLEIDDRMVPINYNQWQKALIEEMEDQSAEEPEEGSCDNEIMGDAMEDICFWIAMKCNPYMRSLGSNSDLNPSTVEDWFYPETLVLNPKVDGKGNLVVLPSPAGDELVAHLITSLPLPLDMVQAVQPLFIHPSKIFLFHEEDMTGPIQRPEKVFTEPGRILFFKPCYHVLQIPREIQAMVRLQETGLNKTLRVPTLHGLVQYQHEPDQICGLLLTYIEHHESLGFIEVHETPLALREKWILQIQQTIKALHSEGIVWGDAKPDNILVDKNDDLWFIDFGGSFTPGWIDEDKAETFEGDCQALDRMVDHLLGGGVFLQPRVHSFPH</sequence>
<dbReference type="Pfam" id="PF00069">
    <property type="entry name" value="Pkinase"/>
    <property type="match status" value="1"/>
</dbReference>
<dbReference type="GeneID" id="55992793"/>
<gene>
    <name evidence="2" type="ORF">TRUGW13939_05295</name>
</gene>
<dbReference type="SUPFAM" id="SSF56112">
    <property type="entry name" value="Protein kinase-like (PK-like)"/>
    <property type="match status" value="1"/>
</dbReference>
<reference evidence="3" key="1">
    <citation type="submission" date="2020-06" db="EMBL/GenBank/DDBJ databases">
        <title>A chromosome-scale genome assembly of Talaromyces rugulosus W13939.</title>
        <authorList>
            <person name="Wang B."/>
            <person name="Guo L."/>
            <person name="Ye K."/>
            <person name="Wang L."/>
        </authorList>
    </citation>
    <scope>NUCLEOTIDE SEQUENCE [LARGE SCALE GENOMIC DNA]</scope>
    <source>
        <strain evidence="3">W13939</strain>
    </source>
</reference>
<evidence type="ECO:0000259" key="1">
    <source>
        <dbReference type="PROSITE" id="PS50011"/>
    </source>
</evidence>